<proteinExistence type="predicted"/>
<organism evidence="1 2">
    <name type="scientific">Candidatus Desulfovibrio intestinipullorum</name>
    <dbReference type="NCBI Taxonomy" id="2838536"/>
    <lineage>
        <taxon>Bacteria</taxon>
        <taxon>Pseudomonadati</taxon>
        <taxon>Thermodesulfobacteriota</taxon>
        <taxon>Desulfovibrionia</taxon>
        <taxon>Desulfovibrionales</taxon>
        <taxon>Desulfovibrionaceae</taxon>
        <taxon>Desulfovibrio</taxon>
    </lineage>
</organism>
<gene>
    <name evidence="1" type="ORF">H9894_09500</name>
</gene>
<dbReference type="Proteomes" id="UP000886752">
    <property type="component" value="Unassembled WGS sequence"/>
</dbReference>
<evidence type="ECO:0000313" key="1">
    <source>
        <dbReference type="EMBL" id="HIW01402.1"/>
    </source>
</evidence>
<comment type="caution">
    <text evidence="1">The sequence shown here is derived from an EMBL/GenBank/DDBJ whole genome shotgun (WGS) entry which is preliminary data.</text>
</comment>
<dbReference type="EMBL" id="DXHV01000079">
    <property type="protein sequence ID" value="HIW01402.1"/>
    <property type="molecule type" value="Genomic_DNA"/>
</dbReference>
<reference evidence="1" key="2">
    <citation type="submission" date="2021-04" db="EMBL/GenBank/DDBJ databases">
        <authorList>
            <person name="Gilroy R."/>
        </authorList>
    </citation>
    <scope>NUCLEOTIDE SEQUENCE</scope>
    <source>
        <strain evidence="1">ChiHecec2B26-446</strain>
    </source>
</reference>
<dbReference type="AlphaFoldDB" id="A0A9D1TQR5"/>
<sequence>SEYFGKLGSITCFKSSANRLTVSRANKQTTQFMQKAGIVMPPYISLDSCRMMIASTQALE</sequence>
<reference evidence="1" key="1">
    <citation type="journal article" date="2021" name="PeerJ">
        <title>Extensive microbial diversity within the chicken gut microbiome revealed by metagenomics and culture.</title>
        <authorList>
            <person name="Gilroy R."/>
            <person name="Ravi A."/>
            <person name="Getino M."/>
            <person name="Pursley I."/>
            <person name="Horton D.L."/>
            <person name="Alikhan N.F."/>
            <person name="Baker D."/>
            <person name="Gharbi K."/>
            <person name="Hall N."/>
            <person name="Watson M."/>
            <person name="Adriaenssens E.M."/>
            <person name="Foster-Nyarko E."/>
            <person name="Jarju S."/>
            <person name="Secka A."/>
            <person name="Antonio M."/>
            <person name="Oren A."/>
            <person name="Chaudhuri R.R."/>
            <person name="La Ragione R."/>
            <person name="Hildebrand F."/>
            <person name="Pallen M.J."/>
        </authorList>
    </citation>
    <scope>NUCLEOTIDE SEQUENCE</scope>
    <source>
        <strain evidence="1">ChiHecec2B26-446</strain>
    </source>
</reference>
<evidence type="ECO:0000313" key="2">
    <source>
        <dbReference type="Proteomes" id="UP000886752"/>
    </source>
</evidence>
<feature type="non-terminal residue" evidence="1">
    <location>
        <position position="1"/>
    </location>
</feature>
<accession>A0A9D1TQR5</accession>
<protein>
    <submittedName>
        <fullName evidence="1">Uncharacterized protein</fullName>
    </submittedName>
</protein>
<name>A0A9D1TQR5_9BACT</name>